<reference evidence="2 3" key="1">
    <citation type="submission" date="2016-10" db="EMBL/GenBank/DDBJ databases">
        <title>Actinomyces aegypiusis sp. nov., isolated from the Aegypius monachus in Qinghai Tibet Plateau China.</title>
        <authorList>
            <person name="Wang Y."/>
        </authorList>
    </citation>
    <scope>NUCLEOTIDE SEQUENCE [LARGE SCALE GENOMIC DNA]</scope>
    <source>
        <strain evidence="2 3">VUL4_3</strain>
    </source>
</reference>
<keyword evidence="3" id="KW-1185">Reference proteome</keyword>
<evidence type="ECO:0000313" key="3">
    <source>
        <dbReference type="Proteomes" id="UP000176288"/>
    </source>
</evidence>
<dbReference type="InterPro" id="IPR023214">
    <property type="entry name" value="HAD_sf"/>
</dbReference>
<dbReference type="Gene3D" id="1.20.1440.100">
    <property type="entry name" value="SG protein - dephosphorylation function"/>
    <property type="match status" value="1"/>
</dbReference>
<dbReference type="SUPFAM" id="SSF56784">
    <property type="entry name" value="HAD-like"/>
    <property type="match status" value="1"/>
</dbReference>
<dbReference type="STRING" id="1912795.BK816_07585"/>
<organism evidence="2 3">
    <name type="scientific">Boudabousia tangfeifanii</name>
    <dbReference type="NCBI Taxonomy" id="1912795"/>
    <lineage>
        <taxon>Bacteria</taxon>
        <taxon>Bacillati</taxon>
        <taxon>Actinomycetota</taxon>
        <taxon>Actinomycetes</taxon>
        <taxon>Actinomycetales</taxon>
        <taxon>Actinomycetaceae</taxon>
        <taxon>Boudabousia</taxon>
    </lineage>
</organism>
<dbReference type="CDD" id="cd02612">
    <property type="entry name" value="HAD_PGPPase"/>
    <property type="match status" value="1"/>
</dbReference>
<dbReference type="InterPro" id="IPR006385">
    <property type="entry name" value="HAD_hydro_SerB1"/>
</dbReference>
<dbReference type="NCBIfam" id="TIGR01490">
    <property type="entry name" value="HAD-SF-IB-hyp1"/>
    <property type="match status" value="1"/>
</dbReference>
<dbReference type="AlphaFoldDB" id="A0A1D9MLJ9"/>
<dbReference type="RefSeq" id="WP_071164635.1">
    <property type="nucleotide sequence ID" value="NZ_CP017812.1"/>
</dbReference>
<dbReference type="OrthoDB" id="25607at2"/>
<dbReference type="Proteomes" id="UP000176288">
    <property type="component" value="Chromosome"/>
</dbReference>
<dbReference type="KEGG" id="avu:BK816_07585"/>
<comment type="similarity">
    <text evidence="1">Belongs to the HAD-like hydrolase superfamily. SerB family.</text>
</comment>
<dbReference type="EMBL" id="CP017812">
    <property type="protein sequence ID" value="AOZ73172.1"/>
    <property type="molecule type" value="Genomic_DNA"/>
</dbReference>
<proteinExistence type="inferred from homology"/>
<evidence type="ECO:0000313" key="2">
    <source>
        <dbReference type="EMBL" id="AOZ73172.1"/>
    </source>
</evidence>
<gene>
    <name evidence="2" type="ORF">BK816_07585</name>
</gene>
<dbReference type="Pfam" id="PF12710">
    <property type="entry name" value="HAD"/>
    <property type="match status" value="1"/>
</dbReference>
<accession>A0A1D9MLJ9</accession>
<name>A0A1D9MLJ9_9ACTO</name>
<evidence type="ECO:0008006" key="4">
    <source>
        <dbReference type="Google" id="ProtNLM"/>
    </source>
</evidence>
<dbReference type="InterPro" id="IPR036412">
    <property type="entry name" value="HAD-like_sf"/>
</dbReference>
<dbReference type="InterPro" id="IPR050582">
    <property type="entry name" value="HAD-like_SerB"/>
</dbReference>
<sequence>MSEPEKLNDQDLPIPDPDGPQVAAFFDIDETLIRGASAFHVAKELYKRNFFGKRDIAFAAWHSFLYRLLGEDRKRIDRVINRALNVMAGHSAAELDEIGANLYEKIFSHRVFPGTKEILQKHLDQGHEVWLISATPVQVSNLLAEKMGATGALGTVVKIDEQGRFLPELDGQIMHLKGKAQAAVRLSKKRGLNLPESYAYGDSINDLPLLQTVGHPSAINPEPLLRIVALEKDWPIHNFRKRRLDIKAIAKRGLQSAAGALLVRQLIRHYTTRH</sequence>
<protein>
    <recommendedName>
        <fullName evidence="4">Haloacid dehalogenase</fullName>
    </recommendedName>
</protein>
<dbReference type="PANTHER" id="PTHR43344:SF15">
    <property type="entry name" value="PHOSPHOSERINE PHOSPHATASE SERB1"/>
    <property type="match status" value="1"/>
</dbReference>
<evidence type="ECO:0000256" key="1">
    <source>
        <dbReference type="ARBA" id="ARBA00009184"/>
    </source>
</evidence>
<dbReference type="PANTHER" id="PTHR43344">
    <property type="entry name" value="PHOSPHOSERINE PHOSPHATASE"/>
    <property type="match status" value="1"/>
</dbReference>
<dbReference type="NCBIfam" id="TIGR01488">
    <property type="entry name" value="HAD-SF-IB"/>
    <property type="match status" value="1"/>
</dbReference>
<dbReference type="Gene3D" id="3.40.50.1000">
    <property type="entry name" value="HAD superfamily/HAD-like"/>
    <property type="match status" value="1"/>
</dbReference>